<keyword evidence="13" id="KW-1185">Reference proteome</keyword>
<comment type="caution">
    <text evidence="12">The sequence shown here is derived from an EMBL/GenBank/DDBJ whole genome shotgun (WGS) entry which is preliminary data.</text>
</comment>
<feature type="compositionally biased region" description="Basic and acidic residues" evidence="11">
    <location>
        <begin position="146"/>
        <end position="163"/>
    </location>
</feature>
<comment type="subcellular location">
    <subcellularLocation>
        <location evidence="1">Mitochondrion inner membrane</location>
        <topology evidence="1">Multi-pass membrane protein</topology>
    </subcellularLocation>
</comment>
<feature type="region of interest" description="Disordered" evidence="11">
    <location>
        <begin position="132"/>
        <end position="173"/>
    </location>
</feature>
<evidence type="ECO:0000313" key="12">
    <source>
        <dbReference type="EMBL" id="KAK9715421.1"/>
    </source>
</evidence>
<accession>A0AAW1KC29</accession>
<evidence type="ECO:0000256" key="1">
    <source>
        <dbReference type="ARBA" id="ARBA00004448"/>
    </source>
</evidence>
<dbReference type="GO" id="GO:0008320">
    <property type="term" value="F:protein transmembrane transporter activity"/>
    <property type="evidence" value="ECO:0007669"/>
    <property type="project" value="TreeGrafter"/>
</dbReference>
<evidence type="ECO:0000313" key="13">
    <source>
        <dbReference type="Proteomes" id="UP001443914"/>
    </source>
</evidence>
<name>A0AAW1KC29_SAPOF</name>
<evidence type="ECO:0000256" key="11">
    <source>
        <dbReference type="SAM" id="MobiDB-lite"/>
    </source>
</evidence>
<dbReference type="PANTHER" id="PTHR10485">
    <property type="entry name" value="MITOCHONDRIAL IMPORT INNER MEMBRANE TRANSLOCASE SUBUNIT TIM-17"/>
    <property type="match status" value="1"/>
</dbReference>
<evidence type="ECO:0000256" key="6">
    <source>
        <dbReference type="ARBA" id="ARBA00022927"/>
    </source>
</evidence>
<proteinExistence type="inferred from homology"/>
<evidence type="ECO:0000256" key="10">
    <source>
        <dbReference type="ARBA" id="ARBA00023136"/>
    </source>
</evidence>
<keyword evidence="6" id="KW-0653">Protein transport</keyword>
<dbReference type="Pfam" id="PF02466">
    <property type="entry name" value="Tim17"/>
    <property type="match status" value="1"/>
</dbReference>
<evidence type="ECO:0000256" key="3">
    <source>
        <dbReference type="ARBA" id="ARBA00022448"/>
    </source>
</evidence>
<reference evidence="12" key="1">
    <citation type="submission" date="2024-03" db="EMBL/GenBank/DDBJ databases">
        <title>WGS assembly of Saponaria officinalis var. Norfolk2.</title>
        <authorList>
            <person name="Jenkins J."/>
            <person name="Shu S."/>
            <person name="Grimwood J."/>
            <person name="Barry K."/>
            <person name="Goodstein D."/>
            <person name="Schmutz J."/>
            <person name="Leebens-Mack J."/>
            <person name="Osbourn A."/>
        </authorList>
    </citation>
    <scope>NUCLEOTIDE SEQUENCE [LARGE SCALE GENOMIC DNA]</scope>
    <source>
        <strain evidence="12">JIC</strain>
    </source>
</reference>
<evidence type="ECO:0000256" key="8">
    <source>
        <dbReference type="ARBA" id="ARBA00023010"/>
    </source>
</evidence>
<dbReference type="AlphaFoldDB" id="A0AAW1KC29"/>
<protein>
    <submittedName>
        <fullName evidence="12">Uncharacterized protein</fullName>
    </submittedName>
</protein>
<dbReference type="EMBL" id="JBDFQZ010000006">
    <property type="protein sequence ID" value="KAK9715421.1"/>
    <property type="molecule type" value="Genomic_DNA"/>
</dbReference>
<evidence type="ECO:0000256" key="9">
    <source>
        <dbReference type="ARBA" id="ARBA00023128"/>
    </source>
</evidence>
<comment type="similarity">
    <text evidence="2">Belongs to the Tim17/Tim22/Tim23 family.</text>
</comment>
<keyword evidence="10" id="KW-0472">Membrane</keyword>
<sequence length="173" mass="18583">MGTNKDAPFPYSIIEGAGMGYAVGLLGSSTYHFLKGPTGARLQYLTMKAPTTAGTFAVWGGLYDTISGGLAHIRHKEDPWNTIWAGGITSGLLALRSGLRPASAQFVIGAALLAGMEGMMILTERGMTHIKEASRMGPSSEPSPEWLRRGYGDRKSNDDKDTSPPDMPNFEFK</sequence>
<evidence type="ECO:0000256" key="5">
    <source>
        <dbReference type="ARBA" id="ARBA00022792"/>
    </source>
</evidence>
<keyword evidence="7" id="KW-1133">Transmembrane helix</keyword>
<evidence type="ECO:0000256" key="2">
    <source>
        <dbReference type="ARBA" id="ARBA00008444"/>
    </source>
</evidence>
<dbReference type="PANTHER" id="PTHR10485:SF0">
    <property type="entry name" value="AT05822P-RELATED"/>
    <property type="match status" value="1"/>
</dbReference>
<dbReference type="Proteomes" id="UP001443914">
    <property type="component" value="Unassembled WGS sequence"/>
</dbReference>
<keyword evidence="9" id="KW-0496">Mitochondrion</keyword>
<dbReference type="GO" id="GO:0030150">
    <property type="term" value="P:protein import into mitochondrial matrix"/>
    <property type="evidence" value="ECO:0007669"/>
    <property type="project" value="TreeGrafter"/>
</dbReference>
<evidence type="ECO:0000256" key="4">
    <source>
        <dbReference type="ARBA" id="ARBA00022692"/>
    </source>
</evidence>
<keyword evidence="5" id="KW-0999">Mitochondrion inner membrane</keyword>
<evidence type="ECO:0000256" key="7">
    <source>
        <dbReference type="ARBA" id="ARBA00022989"/>
    </source>
</evidence>
<organism evidence="12 13">
    <name type="scientific">Saponaria officinalis</name>
    <name type="common">Common soapwort</name>
    <name type="synonym">Lychnis saponaria</name>
    <dbReference type="NCBI Taxonomy" id="3572"/>
    <lineage>
        <taxon>Eukaryota</taxon>
        <taxon>Viridiplantae</taxon>
        <taxon>Streptophyta</taxon>
        <taxon>Embryophyta</taxon>
        <taxon>Tracheophyta</taxon>
        <taxon>Spermatophyta</taxon>
        <taxon>Magnoliopsida</taxon>
        <taxon>eudicotyledons</taxon>
        <taxon>Gunneridae</taxon>
        <taxon>Pentapetalae</taxon>
        <taxon>Caryophyllales</taxon>
        <taxon>Caryophyllaceae</taxon>
        <taxon>Caryophylleae</taxon>
        <taxon>Saponaria</taxon>
    </lineage>
</organism>
<keyword evidence="8" id="KW-0811">Translocation</keyword>
<keyword evidence="3" id="KW-0813">Transport</keyword>
<keyword evidence="4" id="KW-0812">Transmembrane</keyword>
<gene>
    <name evidence="12" type="ORF">RND81_06G163700</name>
</gene>
<dbReference type="GO" id="GO:0005744">
    <property type="term" value="C:TIM23 mitochondrial import inner membrane translocase complex"/>
    <property type="evidence" value="ECO:0007669"/>
    <property type="project" value="TreeGrafter"/>
</dbReference>